<sequence length="164" mass="18898">MTTEHLVSSTDTRPQLHYSTIDIGPIAFSQRPENDSTIEVPGNSLRLSSRDASGYPMLRIEHHSRVPESTPPDDWDYQRVFQGVSIDAPVAVLSMFGDRYGELVLPEGNYGLRILHRREELPDEEEEVPEFIEDFDEDELDAPLEDPEEHWLLQFWPVTIPRPE</sequence>
<organism evidence="1 2">
    <name type="scientific">Streptomyces triculaminicus</name>
    <dbReference type="NCBI Taxonomy" id="2816232"/>
    <lineage>
        <taxon>Bacteria</taxon>
        <taxon>Bacillati</taxon>
        <taxon>Actinomycetota</taxon>
        <taxon>Actinomycetes</taxon>
        <taxon>Kitasatosporales</taxon>
        <taxon>Streptomycetaceae</taxon>
        <taxon>Streptomyces</taxon>
    </lineage>
</organism>
<dbReference type="AlphaFoldDB" id="A0A939JRJ9"/>
<dbReference type="RefSeq" id="WP_179198810.1">
    <property type="nucleotide sequence ID" value="NZ_JAFMOF010000002.1"/>
</dbReference>
<reference evidence="1" key="1">
    <citation type="submission" date="2021-03" db="EMBL/GenBank/DDBJ databases">
        <title>Streptomyces strains.</title>
        <authorList>
            <person name="Lund M.B."/>
            <person name="Toerring T."/>
        </authorList>
    </citation>
    <scope>NUCLEOTIDE SEQUENCE</scope>
    <source>
        <strain evidence="1">JCM 4242</strain>
    </source>
</reference>
<proteinExistence type="predicted"/>
<accession>A0A939JRJ9</accession>
<name>A0A939JRJ9_9ACTN</name>
<comment type="caution">
    <text evidence="1">The sequence shown here is derived from an EMBL/GenBank/DDBJ whole genome shotgun (WGS) entry which is preliminary data.</text>
</comment>
<evidence type="ECO:0000313" key="2">
    <source>
        <dbReference type="Proteomes" id="UP000664781"/>
    </source>
</evidence>
<gene>
    <name evidence="1" type="ORF">J1792_16950</name>
</gene>
<evidence type="ECO:0000313" key="1">
    <source>
        <dbReference type="EMBL" id="MBO0654405.1"/>
    </source>
</evidence>
<keyword evidence="2" id="KW-1185">Reference proteome</keyword>
<protein>
    <submittedName>
        <fullName evidence="1">Uncharacterized protein</fullName>
    </submittedName>
</protein>
<dbReference type="EMBL" id="JAFMOF010000002">
    <property type="protein sequence ID" value="MBO0654405.1"/>
    <property type="molecule type" value="Genomic_DNA"/>
</dbReference>
<dbReference type="Proteomes" id="UP000664781">
    <property type="component" value="Unassembled WGS sequence"/>
</dbReference>